<accession>K5VZ23</accession>
<dbReference type="InParanoid" id="K5VZ23"/>
<dbReference type="HOGENOM" id="CLU_137500_1_2_1"/>
<evidence type="ECO:0000256" key="1">
    <source>
        <dbReference type="SAM" id="SignalP"/>
    </source>
</evidence>
<protein>
    <submittedName>
        <fullName evidence="2">Uncharacterized protein</fullName>
    </submittedName>
</protein>
<sequence>MNYFVVIAALAATCLAQSIDIGAPAANSTVSPGQSITVEVDKPDSLTGSTEVALVLSMASCPADGCTDPSYDPSGDLGQILYNGPYNPQFHPETDPGKPPYQNFSVEVPTTFTSGENIALIATHLDLVGVGLSPLLEVIFVPLTIV</sequence>
<dbReference type="OrthoDB" id="2841294at2759"/>
<name>K5VZ23_PHACS</name>
<proteinExistence type="predicted"/>
<organism evidence="2 3">
    <name type="scientific">Phanerochaete carnosa (strain HHB-10118-sp)</name>
    <name type="common">White-rot fungus</name>
    <name type="synonym">Peniophora carnosa</name>
    <dbReference type="NCBI Taxonomy" id="650164"/>
    <lineage>
        <taxon>Eukaryota</taxon>
        <taxon>Fungi</taxon>
        <taxon>Dikarya</taxon>
        <taxon>Basidiomycota</taxon>
        <taxon>Agaricomycotina</taxon>
        <taxon>Agaricomycetes</taxon>
        <taxon>Polyporales</taxon>
        <taxon>Phanerochaetaceae</taxon>
        <taxon>Phanerochaete</taxon>
    </lineage>
</organism>
<feature type="signal peptide" evidence="1">
    <location>
        <begin position="1"/>
        <end position="16"/>
    </location>
</feature>
<evidence type="ECO:0000313" key="2">
    <source>
        <dbReference type="EMBL" id="EKM52095.1"/>
    </source>
</evidence>
<dbReference type="RefSeq" id="XP_007399876.1">
    <property type="nucleotide sequence ID" value="XM_007399814.1"/>
</dbReference>
<keyword evidence="3" id="KW-1185">Reference proteome</keyword>
<dbReference type="Proteomes" id="UP000008370">
    <property type="component" value="Unassembled WGS sequence"/>
</dbReference>
<dbReference type="KEGG" id="pco:PHACADRAFT_212686"/>
<feature type="chain" id="PRO_5003888831" evidence="1">
    <location>
        <begin position="17"/>
        <end position="146"/>
    </location>
</feature>
<dbReference type="AlphaFoldDB" id="K5VZ23"/>
<dbReference type="InterPro" id="IPR045469">
    <property type="entry name" value="Nis1"/>
</dbReference>
<dbReference type="GeneID" id="18913263"/>
<gene>
    <name evidence="2" type="ORF">PHACADRAFT_212686</name>
</gene>
<dbReference type="Pfam" id="PF19271">
    <property type="entry name" value="Nis1"/>
    <property type="match status" value="1"/>
</dbReference>
<keyword evidence="1" id="KW-0732">Signal</keyword>
<dbReference type="EMBL" id="JH930476">
    <property type="protein sequence ID" value="EKM52095.1"/>
    <property type="molecule type" value="Genomic_DNA"/>
</dbReference>
<evidence type="ECO:0000313" key="3">
    <source>
        <dbReference type="Proteomes" id="UP000008370"/>
    </source>
</evidence>
<reference evidence="2 3" key="1">
    <citation type="journal article" date="2012" name="BMC Genomics">
        <title>Comparative genomics of the white-rot fungi, Phanerochaete carnosa and P. chrysosporium, to elucidate the genetic basis of the distinct wood types they colonize.</title>
        <authorList>
            <person name="Suzuki H."/>
            <person name="MacDonald J."/>
            <person name="Syed K."/>
            <person name="Salamov A."/>
            <person name="Hori C."/>
            <person name="Aerts A."/>
            <person name="Henrissat B."/>
            <person name="Wiebenga A."/>
            <person name="vanKuyk P.A."/>
            <person name="Barry K."/>
            <person name="Lindquist E."/>
            <person name="LaButti K."/>
            <person name="Lapidus A."/>
            <person name="Lucas S."/>
            <person name="Coutinho P."/>
            <person name="Gong Y."/>
            <person name="Samejima M."/>
            <person name="Mahadevan R."/>
            <person name="Abou-Zaid M."/>
            <person name="de Vries R.P."/>
            <person name="Igarashi K."/>
            <person name="Yadav J.S."/>
            <person name="Grigoriev I.V."/>
            <person name="Master E.R."/>
        </authorList>
    </citation>
    <scope>NUCLEOTIDE SEQUENCE [LARGE SCALE GENOMIC DNA]</scope>
    <source>
        <strain evidence="2 3">HHB-10118-sp</strain>
    </source>
</reference>